<gene>
    <name evidence="14" type="ORF">Rhopal_002650-T1</name>
</gene>
<dbReference type="Gene3D" id="3.40.50.300">
    <property type="entry name" value="P-loop containing nucleotide triphosphate hydrolases"/>
    <property type="match status" value="2"/>
</dbReference>
<dbReference type="Proteomes" id="UP001342314">
    <property type="component" value="Unassembled WGS sequence"/>
</dbReference>
<evidence type="ECO:0000256" key="3">
    <source>
        <dbReference type="ARBA" id="ARBA00022618"/>
    </source>
</evidence>
<keyword evidence="8 11" id="KW-0175">Coiled coil</keyword>
<feature type="region of interest" description="Disordered" evidence="12">
    <location>
        <begin position="427"/>
        <end position="451"/>
    </location>
</feature>
<dbReference type="CDD" id="cd03272">
    <property type="entry name" value="ABC_SMC3_euk"/>
    <property type="match status" value="1"/>
</dbReference>
<keyword evidence="9" id="KW-0539">Nucleus</keyword>
<dbReference type="SUPFAM" id="SSF75553">
    <property type="entry name" value="Smc hinge domain"/>
    <property type="match status" value="1"/>
</dbReference>
<organism evidence="14 15">
    <name type="scientific">Rhodotorula paludigena</name>
    <dbReference type="NCBI Taxonomy" id="86838"/>
    <lineage>
        <taxon>Eukaryota</taxon>
        <taxon>Fungi</taxon>
        <taxon>Dikarya</taxon>
        <taxon>Basidiomycota</taxon>
        <taxon>Pucciniomycotina</taxon>
        <taxon>Microbotryomycetes</taxon>
        <taxon>Sporidiobolales</taxon>
        <taxon>Sporidiobolaceae</taxon>
        <taxon>Rhodotorula</taxon>
    </lineage>
</organism>
<dbReference type="GO" id="GO:0016491">
    <property type="term" value="F:oxidoreductase activity"/>
    <property type="evidence" value="ECO:0007669"/>
    <property type="project" value="UniProtKB-KW"/>
</dbReference>
<evidence type="ECO:0000313" key="14">
    <source>
        <dbReference type="EMBL" id="GJN89663.1"/>
    </source>
</evidence>
<evidence type="ECO:0000256" key="1">
    <source>
        <dbReference type="ARBA" id="ARBA00004123"/>
    </source>
</evidence>
<dbReference type="GO" id="GO:0016887">
    <property type="term" value="F:ATP hydrolysis activity"/>
    <property type="evidence" value="ECO:0007669"/>
    <property type="project" value="InterPro"/>
</dbReference>
<reference evidence="14 15" key="1">
    <citation type="submission" date="2021-12" db="EMBL/GenBank/DDBJ databases">
        <title>High titer production of polyol ester of fatty acids by Rhodotorula paludigena BS15 towards product separation-free biomass refinery.</title>
        <authorList>
            <person name="Mano J."/>
            <person name="Ono H."/>
            <person name="Tanaka T."/>
            <person name="Naito K."/>
            <person name="Sushida H."/>
            <person name="Ike M."/>
            <person name="Tokuyasu K."/>
            <person name="Kitaoka M."/>
        </authorList>
    </citation>
    <scope>NUCLEOTIDE SEQUENCE [LARGE SCALE GENOMIC DNA]</scope>
    <source>
        <strain evidence="14 15">BS15</strain>
    </source>
</reference>
<dbReference type="PRINTS" id="PR00420">
    <property type="entry name" value="RNGMNOXGNASE"/>
</dbReference>
<dbReference type="InterPro" id="IPR003395">
    <property type="entry name" value="RecF/RecN/SMC_N"/>
</dbReference>
<dbReference type="Pfam" id="PF06470">
    <property type="entry name" value="SMC_hinge"/>
    <property type="match status" value="1"/>
</dbReference>
<dbReference type="Gene3D" id="1.20.1060.20">
    <property type="match status" value="1"/>
</dbReference>
<dbReference type="SUPFAM" id="SSF52540">
    <property type="entry name" value="P-loop containing nucleoside triphosphate hydrolases"/>
    <property type="match status" value="2"/>
</dbReference>
<evidence type="ECO:0000256" key="5">
    <source>
        <dbReference type="ARBA" id="ARBA00022776"/>
    </source>
</evidence>
<keyword evidence="6" id="KW-0274">FAD</keyword>
<dbReference type="Gene3D" id="3.50.50.60">
    <property type="entry name" value="FAD/NAD(P)-binding domain"/>
    <property type="match status" value="1"/>
</dbReference>
<keyword evidence="3" id="KW-0132">Cell division</keyword>
<accession>A0AAV5GLW7</accession>
<feature type="region of interest" description="Disordered" evidence="12">
    <location>
        <begin position="878"/>
        <end position="899"/>
    </location>
</feature>
<dbReference type="GO" id="GO:0071949">
    <property type="term" value="F:FAD binding"/>
    <property type="evidence" value="ECO:0007669"/>
    <property type="project" value="InterPro"/>
</dbReference>
<name>A0AAV5GLW7_9BASI</name>
<protein>
    <recommendedName>
        <fullName evidence="13">SMC hinge domain-containing protein</fullName>
    </recommendedName>
</protein>
<dbReference type="FunFam" id="3.40.50.300:FF:000370">
    <property type="entry name" value="Structural maintenance of chromosomes 3"/>
    <property type="match status" value="1"/>
</dbReference>
<dbReference type="Gene3D" id="1.10.287.1490">
    <property type="match status" value="1"/>
</dbReference>
<keyword evidence="7" id="KW-0560">Oxidoreductase</keyword>
<keyword evidence="10" id="KW-0131">Cell cycle</keyword>
<dbReference type="InterPro" id="IPR041741">
    <property type="entry name" value="SMC3_ABC_euk"/>
</dbReference>
<dbReference type="GO" id="GO:0007059">
    <property type="term" value="P:chromosome segregation"/>
    <property type="evidence" value="ECO:0007669"/>
    <property type="project" value="UniProtKB-ARBA"/>
</dbReference>
<feature type="coiled-coil region" evidence="11">
    <location>
        <begin position="203"/>
        <end position="233"/>
    </location>
</feature>
<dbReference type="SMART" id="SM00968">
    <property type="entry name" value="SMC_hinge"/>
    <property type="match status" value="1"/>
</dbReference>
<evidence type="ECO:0000256" key="9">
    <source>
        <dbReference type="ARBA" id="ARBA00023242"/>
    </source>
</evidence>
<dbReference type="Pfam" id="PF02463">
    <property type="entry name" value="SMC_N"/>
    <property type="match status" value="1"/>
</dbReference>
<evidence type="ECO:0000259" key="13">
    <source>
        <dbReference type="SMART" id="SM00968"/>
    </source>
</evidence>
<dbReference type="PANTHER" id="PTHR43977">
    <property type="entry name" value="STRUCTURAL MAINTENANCE OF CHROMOSOMES PROTEIN 3"/>
    <property type="match status" value="1"/>
</dbReference>
<evidence type="ECO:0000256" key="4">
    <source>
        <dbReference type="ARBA" id="ARBA00022630"/>
    </source>
</evidence>
<dbReference type="InterPro" id="IPR036277">
    <property type="entry name" value="SMC_hinge_sf"/>
</dbReference>
<keyword evidence="4" id="KW-0285">Flavoprotein</keyword>
<evidence type="ECO:0000256" key="7">
    <source>
        <dbReference type="ARBA" id="ARBA00023002"/>
    </source>
</evidence>
<dbReference type="Gene3D" id="3.30.70.1620">
    <property type="match status" value="1"/>
</dbReference>
<dbReference type="InterPro" id="IPR036188">
    <property type="entry name" value="FAD/NAD-bd_sf"/>
</dbReference>
<evidence type="ECO:0000256" key="8">
    <source>
        <dbReference type="ARBA" id="ARBA00023054"/>
    </source>
</evidence>
<keyword evidence="15" id="KW-1185">Reference proteome</keyword>
<comment type="caution">
    <text evidence="14">The sequence shown here is derived from an EMBL/GenBank/DDBJ whole genome shotgun (WGS) entry which is preliminary data.</text>
</comment>
<dbReference type="EMBL" id="BQKY01000005">
    <property type="protein sequence ID" value="GJN89663.1"/>
    <property type="molecule type" value="Genomic_DNA"/>
</dbReference>
<feature type="domain" description="SMC hinge" evidence="13">
    <location>
        <begin position="540"/>
        <end position="673"/>
    </location>
</feature>
<dbReference type="GO" id="GO:0005524">
    <property type="term" value="F:ATP binding"/>
    <property type="evidence" value="ECO:0007669"/>
    <property type="project" value="InterPro"/>
</dbReference>
<sequence>MHIKAIPEGPLSSLLTSETRRIQGFKSYRDETLVDPFSPGLNLLVGRNGSGKSNFFSAIRFVLSDAYTSLSREERQALLHDGGGAGTGQTMSAYVEVEFDNSDGRFPTNKPTLLLRRTIGLKKDEYQLDRKSTSKGEVMSLLESAGFSRSNPYYIVPQGRITHLTNQKDADRLLLLKEVAGTKVYEERRAESQKIMDETNSKRDKIKDLLDYIQERLDELEEEKEELKQFQTHDRARRSLEYCIYQRELQDVGDALDQIEEERRRDVDSANSRRDEFNAREKQLATLADSLTRLRETLSTLATEHRDLSSEKRELTRAAAALECTVDEAEDRAASGAERRTAMERDVARLEGDIAAKERSLADDVAPKWEQARADEQQQRDAVSEREVTLRQLFAKQGRKGQFGSQRERDEHLAELVRRNEALLETRRERESALEAERKETVRERDEAERRRVEARKELEGRKERMHEMVAELNKLKTVHADKSEQRKELWKEDSKLSQQARNASDHLKTAQSAIGRTMDRDTANGLRAARAIADELGLEGYYGPLYELFEVEDRYKTAVEVTAGTSLWQVVVDTDETATQILDRMVRDRSGRLTFIPLNRVRPPEVEYPRTNEAIPMYVLFDQALALRSRLTKRDVNRINKLKFAEQFRPAFKHVFGRTIICQTLEIAGAYTRSHGLNAITLDGDKYDRKGSLTGGYHDVRRSRLDAVKALRAAQRKDEELREARTEVVATLQRLDQEVTHLVGQIQVAEGKLRQLDGDREPLVQAVMRAQEEEDRARAKLAHLEQQLATHRSNMRALEKEVEMWKDEMASMFAGEEGLTDEEEATMKRLTEEVEDNKKRLVELSKTVADLAKQKNLLEIELNENLRRRRDELRTRLDSLDETGDNADQDNEGAGESLEAQRNQLKRLRKQIEALDKRVEEMDEQTDKLGKEIADAEKEREKLQTQQSDDQRGIARQQKNVERYLAKRQVLMQRKDECNKNIRDLGVLPEEAFAETTASSEKLLKKLRKVNEALKGFAHVNKKAYEQYTSFTKQRDELIARQEELDQSQNSIEELIQVLDARKDEAIERTFKQVAKNFSEVFEKLVPTGRGRLIMLQRQQERNEDDMDVDEPEEEGSVENYTGVAIRVSFKSKSNEGLRLQQLSGGQKALVALALIFSIQKCDPAPFYLFDEIDANLDADRRTAVAAMIDELSQEAQYICTTFRAELIPHADAYFGVVFNQAKISNVKTLTADECSTFIEAAEQGDKFKVVIVGAGLGGLAAAMAMHYAGYEVIVYEKIKKFLRLGDSLGVGENALRLLERWGAADKLRKIGNKSPVMHVRRWDTGEIIATQRLMDMAGYIGHRGDYHNAFFERVEELGVPIHMGTAVRSFDENRPSVTLESGEVVACDIVIGADGIKSMCREVVLGFEDKPLSSGYACYRAYTDGSTIRNDPTSGILVNRDQMNIWIGADVHIVQNTCRDGQDFNWIITHKDDADIPESWSQPGDVNDAVSLVSHWDPTIVNAMKLTPSCLDWKIVYREPLPTWVSKSGKVVLLGDSAHPHLPTSAQGASQAVEDGATLAICLELAGKDNLRLASLVYERLRYARVLKTQKTGEDTRRRWHGALRDLEAGKTIDPEQVKNEWIYALDAEADTRARFHEVAAQIQAELKAHNDVPVLPMSLLGPDKFDVPQISDQRRREVAEIARQMYEDWEASGPKVYKGRERPDLQSGASAVPPIKGHVASSHNVVVSA</sequence>
<dbReference type="InterPro" id="IPR002938">
    <property type="entry name" value="FAD-bd"/>
</dbReference>
<dbReference type="Pfam" id="PF01494">
    <property type="entry name" value="FAD_binding_3"/>
    <property type="match status" value="1"/>
</dbReference>
<feature type="compositionally biased region" description="Acidic residues" evidence="12">
    <location>
        <begin position="881"/>
        <end position="894"/>
    </location>
</feature>
<feature type="region of interest" description="Disordered" evidence="12">
    <location>
        <begin position="937"/>
        <end position="959"/>
    </location>
</feature>
<feature type="coiled-coil region" evidence="11">
    <location>
        <begin position="708"/>
        <end position="735"/>
    </location>
</feature>
<dbReference type="InterPro" id="IPR010935">
    <property type="entry name" value="SMC_hinge"/>
</dbReference>
<feature type="coiled-coil region" evidence="11">
    <location>
        <begin position="291"/>
        <end position="360"/>
    </location>
</feature>
<dbReference type="GO" id="GO:0051276">
    <property type="term" value="P:chromosome organization"/>
    <property type="evidence" value="ECO:0007669"/>
    <property type="project" value="InterPro"/>
</dbReference>
<evidence type="ECO:0000256" key="6">
    <source>
        <dbReference type="ARBA" id="ARBA00022827"/>
    </source>
</evidence>
<dbReference type="GO" id="GO:0051301">
    <property type="term" value="P:cell division"/>
    <property type="evidence" value="ECO:0007669"/>
    <property type="project" value="UniProtKB-KW"/>
</dbReference>
<evidence type="ECO:0000256" key="2">
    <source>
        <dbReference type="ARBA" id="ARBA00005917"/>
    </source>
</evidence>
<dbReference type="FunFam" id="3.40.50.300:FF:000424">
    <property type="entry name" value="Structural maintenance of chromosomes 3"/>
    <property type="match status" value="1"/>
</dbReference>
<comment type="similarity">
    <text evidence="2">Belongs to the SMC family. SMC3 subfamily.</text>
</comment>
<dbReference type="SUPFAM" id="SSF51905">
    <property type="entry name" value="FAD/NAD(P)-binding domain"/>
    <property type="match status" value="1"/>
</dbReference>
<keyword evidence="5" id="KW-0498">Mitosis</keyword>
<evidence type="ECO:0000313" key="15">
    <source>
        <dbReference type="Proteomes" id="UP001342314"/>
    </source>
</evidence>
<dbReference type="GO" id="GO:0005694">
    <property type="term" value="C:chromosome"/>
    <property type="evidence" value="ECO:0007669"/>
    <property type="project" value="InterPro"/>
</dbReference>
<evidence type="ECO:0000256" key="11">
    <source>
        <dbReference type="SAM" id="Coils"/>
    </source>
</evidence>
<dbReference type="InterPro" id="IPR027417">
    <property type="entry name" value="P-loop_NTPase"/>
</dbReference>
<dbReference type="SUPFAM" id="SSF54373">
    <property type="entry name" value="FAD-linked reductases, C-terminal domain"/>
    <property type="match status" value="1"/>
</dbReference>
<dbReference type="GO" id="GO:0005634">
    <property type="term" value="C:nucleus"/>
    <property type="evidence" value="ECO:0007669"/>
    <property type="project" value="UniProtKB-SubCell"/>
</dbReference>
<comment type="subcellular location">
    <subcellularLocation>
        <location evidence="1">Nucleus</location>
    </subcellularLocation>
</comment>
<proteinExistence type="inferred from homology"/>
<evidence type="ECO:0000256" key="10">
    <source>
        <dbReference type="ARBA" id="ARBA00023306"/>
    </source>
</evidence>
<evidence type="ECO:0000256" key="12">
    <source>
        <dbReference type="SAM" id="MobiDB-lite"/>
    </source>
</evidence>